<gene>
    <name evidence="1" type="ORF">BO79DRAFT_255988</name>
</gene>
<evidence type="ECO:0000313" key="1">
    <source>
        <dbReference type="EMBL" id="RAK87819.1"/>
    </source>
</evidence>
<organism evidence="1 2">
    <name type="scientific">Aspergillus costaricaensis CBS 115574</name>
    <dbReference type="NCBI Taxonomy" id="1448317"/>
    <lineage>
        <taxon>Eukaryota</taxon>
        <taxon>Fungi</taxon>
        <taxon>Dikarya</taxon>
        <taxon>Ascomycota</taxon>
        <taxon>Pezizomycotina</taxon>
        <taxon>Eurotiomycetes</taxon>
        <taxon>Eurotiomycetidae</taxon>
        <taxon>Eurotiales</taxon>
        <taxon>Aspergillaceae</taxon>
        <taxon>Aspergillus</taxon>
        <taxon>Aspergillus subgen. Circumdati</taxon>
    </lineage>
</organism>
<accession>A0ACD1ICK0</accession>
<protein>
    <submittedName>
        <fullName evidence="1">Uncharacterized protein</fullName>
    </submittedName>
</protein>
<evidence type="ECO:0000313" key="2">
    <source>
        <dbReference type="Proteomes" id="UP000249748"/>
    </source>
</evidence>
<dbReference type="Proteomes" id="UP000249748">
    <property type="component" value="Unassembled WGS sequence"/>
</dbReference>
<keyword evidence="2" id="KW-1185">Reference proteome</keyword>
<name>A0ACD1ICK0_9EURO</name>
<reference evidence="1" key="1">
    <citation type="submission" date="2018-02" db="EMBL/GenBank/DDBJ databases">
        <title>The genomes of Aspergillus section Nigri reveals drivers in fungal speciation.</title>
        <authorList>
            <consortium name="DOE Joint Genome Institute"/>
            <person name="Vesth T.C."/>
            <person name="Nybo J."/>
            <person name="Theobald S."/>
            <person name="Brandl J."/>
            <person name="Frisvad J.C."/>
            <person name="Nielsen K.F."/>
            <person name="Lyhne E.K."/>
            <person name="Kogle M.E."/>
            <person name="Kuo A."/>
            <person name="Riley R."/>
            <person name="Clum A."/>
            <person name="Nolan M."/>
            <person name="Lipzen A."/>
            <person name="Salamov A."/>
            <person name="Henrissat B."/>
            <person name="Wiebenga A."/>
            <person name="De vries R.P."/>
            <person name="Grigoriev I.V."/>
            <person name="Mortensen U.H."/>
            <person name="Andersen M.R."/>
            <person name="Baker S.E."/>
        </authorList>
    </citation>
    <scope>NUCLEOTIDE SEQUENCE</scope>
    <source>
        <strain evidence="1">CBS 115574</strain>
    </source>
</reference>
<sequence>MGWQEQKYATTYPTRTQTVDYSSDTVSTAAEDTESEEISVQTPDPAVPNLPESSTIVKSLHTSVEDIEQTKSQISIPLLTDGKQGETPSLENDISRVTSGQSIDSTDGESGVTATRPPQILQGASTADMVGLSESSGVYTVTTEYRSPANPESMVTLLKSTTADSGTRLTSESILDQVGIIFPSSMSSLLQEVSTMGLGVIVSPQ</sequence>
<proteinExistence type="predicted"/>
<dbReference type="EMBL" id="KZ824553">
    <property type="protein sequence ID" value="RAK87819.1"/>
    <property type="molecule type" value="Genomic_DNA"/>
</dbReference>